<organism evidence="1 2">
    <name type="scientific">Pseudomonas kitaguniensis</name>
    <dbReference type="NCBI Taxonomy" id="2607908"/>
    <lineage>
        <taxon>Bacteria</taxon>
        <taxon>Pseudomonadati</taxon>
        <taxon>Pseudomonadota</taxon>
        <taxon>Gammaproteobacteria</taxon>
        <taxon>Pseudomonadales</taxon>
        <taxon>Pseudomonadaceae</taxon>
        <taxon>Pseudomonas</taxon>
    </lineage>
</organism>
<dbReference type="EMBL" id="VUAZ01000168">
    <property type="protein sequence ID" value="MPR04998.1"/>
    <property type="molecule type" value="Genomic_DNA"/>
</dbReference>
<reference evidence="1 2" key="1">
    <citation type="journal article" date="2020" name="Int. J. Syst. Evol. Microbiol.">
        <title>Pseudomonas kitaguniensis sp. nov., a pathogen causing bacterial rot of Welsh onion in Japan.</title>
        <authorList>
            <person name="Sawada H."/>
            <person name="Fujikawa T."/>
            <person name="Nishiwaki Y."/>
            <person name="Horita H."/>
        </authorList>
    </citation>
    <scope>NUCLEOTIDE SEQUENCE [LARGE SCALE GENOMIC DNA]</scope>
    <source>
        <strain evidence="1 2">MAFF 212408</strain>
    </source>
</reference>
<comment type="caution">
    <text evidence="1">The sequence shown here is derived from an EMBL/GenBank/DDBJ whole genome shotgun (WGS) entry which is preliminary data.</text>
</comment>
<accession>A0A5N7KS73</accession>
<sequence>MYLRYLGDGLYRFRIYSESLLIEPEAGPVKSNQTALAPPLAYTADLLSVGALARDAGTSVYEAHRVDAIASKPAPTVDCILLGRLGQLSGRLLLIVILIYQK</sequence>
<gene>
    <name evidence="1" type="ORF">F0169_24750</name>
</gene>
<keyword evidence="2" id="KW-1185">Reference proteome</keyword>
<dbReference type="Proteomes" id="UP000326112">
    <property type="component" value="Unassembled WGS sequence"/>
</dbReference>
<name>A0A5N7KS73_9PSED</name>
<protein>
    <submittedName>
        <fullName evidence="1">Uncharacterized protein</fullName>
    </submittedName>
</protein>
<proteinExistence type="predicted"/>
<evidence type="ECO:0000313" key="2">
    <source>
        <dbReference type="Proteomes" id="UP000326112"/>
    </source>
</evidence>
<reference evidence="1 2" key="2">
    <citation type="journal article" date="2023" name="Plant Pathol.">
        <title>Dismantling and reorganizing Pseudomonas marginalis sensu#lato.</title>
        <authorList>
            <person name="Sawada H."/>
            <person name="Fujikawa T."/>
            <person name="Satou M."/>
        </authorList>
    </citation>
    <scope>NUCLEOTIDE SEQUENCE [LARGE SCALE GENOMIC DNA]</scope>
    <source>
        <strain evidence="1 2">MAFF 212408</strain>
    </source>
</reference>
<evidence type="ECO:0000313" key="1">
    <source>
        <dbReference type="EMBL" id="MPR04998.1"/>
    </source>
</evidence>